<evidence type="ECO:0000259" key="3">
    <source>
        <dbReference type="Pfam" id="PF04895"/>
    </source>
</evidence>
<comment type="caution">
    <text evidence="4">The sequence shown here is derived from an EMBL/GenBank/DDBJ whole genome shotgun (WGS) entry which is preliminary data.</text>
</comment>
<reference evidence="4" key="1">
    <citation type="journal article" date="2020" name="ISME J.">
        <title>Gammaproteobacteria mediating utilization of methyl-, sulfur- and petroleum organic compounds in deep ocean hydrothermal plumes.</title>
        <authorList>
            <person name="Zhou Z."/>
            <person name="Liu Y."/>
            <person name="Pan J."/>
            <person name="Cron B.R."/>
            <person name="Toner B.M."/>
            <person name="Anantharaman K."/>
            <person name="Breier J.A."/>
            <person name="Dick G.J."/>
            <person name="Li M."/>
        </authorList>
    </citation>
    <scope>NUCLEOTIDE SEQUENCE</scope>
    <source>
        <strain evidence="4">SZUA-1515</strain>
    </source>
</reference>
<dbReference type="AlphaFoldDB" id="A0A833EA19"/>
<protein>
    <recommendedName>
        <fullName evidence="1">DNA repair protein</fullName>
    </recommendedName>
</protein>
<keyword evidence="1" id="KW-0227">DNA damage</keyword>
<evidence type="ECO:0000313" key="4">
    <source>
        <dbReference type="EMBL" id="HIQ30032.1"/>
    </source>
</evidence>
<organism evidence="4 5">
    <name type="scientific">Caldiarchaeum subterraneum</name>
    <dbReference type="NCBI Taxonomy" id="311458"/>
    <lineage>
        <taxon>Archaea</taxon>
        <taxon>Nitrososphaerota</taxon>
        <taxon>Candidatus Caldarchaeales</taxon>
        <taxon>Candidatus Caldarchaeaceae</taxon>
        <taxon>Candidatus Caldarchaeum</taxon>
    </lineage>
</organism>
<proteinExistence type="inferred from homology"/>
<feature type="domain" description="Archaeal Nre N-terminal" evidence="2">
    <location>
        <begin position="36"/>
        <end position="302"/>
    </location>
</feature>
<evidence type="ECO:0000313" key="5">
    <source>
        <dbReference type="Proteomes" id="UP000608579"/>
    </source>
</evidence>
<comment type="caution">
    <text evidence="1">Lacks conserved residue(s) required for the propagation of feature annotation.</text>
</comment>
<dbReference type="Proteomes" id="UP000608579">
    <property type="component" value="Unassembled WGS sequence"/>
</dbReference>
<dbReference type="PANTHER" id="PTHR38136">
    <property type="entry name" value="DNA REPAIR PROTEIN"/>
    <property type="match status" value="1"/>
</dbReference>
<dbReference type="GO" id="GO:0006281">
    <property type="term" value="P:DNA repair"/>
    <property type="evidence" value="ECO:0007669"/>
    <property type="project" value="UniProtKB-UniRule"/>
</dbReference>
<gene>
    <name evidence="4" type="ORF">EYH45_05650</name>
</gene>
<dbReference type="InterPro" id="IPR006978">
    <property type="entry name" value="Nre_N"/>
</dbReference>
<comment type="similarity">
    <text evidence="1">Belongs to the Nre family.</text>
</comment>
<keyword evidence="1" id="KW-0234">DNA repair</keyword>
<sequence>MLMRLAMRQLRLYSEQPREKRREKVECNVCGGIPRFCSINLCPFFRKLLNVERLREKISRSSIYGPSPPSILVGSYGYPRVRIGALVAVDREEEVKEADNPRVWITRDMESLLAMRLSLLYGREVKPVSAARAGDKMAENMQELAMSSKPVYTELESDKRPLLRAGFLARTAPFGPVANVLQLKLTENPAVPRKIDQIAGDYDLRAADAVVELYRSGFTENEITRLMSAGVLGSKIERRLVPTEWSITAVDDILGKVLRNEVKRYPEMVRYQLHQAKALYNRVTVALIPGPWMFEVLEFWIREDRVKGPYIDAEIPMKKEIYPENVGGAYHALRLPVLEYLRGVKRQAAVITVIEIFPGWIPLGVWRFRELARRALQQEPKVFNDLEQLVKNLVDSTGRYVEKALRRSSVLSFLRKQSTLKI</sequence>
<dbReference type="Pfam" id="PF04894">
    <property type="entry name" value="Nre_N"/>
    <property type="match status" value="1"/>
</dbReference>
<comment type="function">
    <text evidence="1">Involved in DNA damage repair.</text>
</comment>
<dbReference type="HAMAP" id="MF_02096">
    <property type="entry name" value="Nre"/>
    <property type="match status" value="1"/>
</dbReference>
<dbReference type="InterPro" id="IPR033167">
    <property type="entry name" value="Nre"/>
</dbReference>
<accession>A0A833EA19</accession>
<evidence type="ECO:0000256" key="1">
    <source>
        <dbReference type="HAMAP-Rule" id="MF_02096"/>
    </source>
</evidence>
<feature type="domain" description="Archaeal Nre C-terminal" evidence="3">
    <location>
        <begin position="319"/>
        <end position="421"/>
    </location>
</feature>
<dbReference type="EMBL" id="DQVM01000110">
    <property type="protein sequence ID" value="HIQ30032.1"/>
    <property type="molecule type" value="Genomic_DNA"/>
</dbReference>
<evidence type="ECO:0000259" key="2">
    <source>
        <dbReference type="Pfam" id="PF04894"/>
    </source>
</evidence>
<dbReference type="InterPro" id="IPR006979">
    <property type="entry name" value="Nre_C"/>
</dbReference>
<dbReference type="Pfam" id="PF04895">
    <property type="entry name" value="Nre_C"/>
    <property type="match status" value="1"/>
</dbReference>
<name>A0A833EA19_CALS0</name>
<dbReference type="PANTHER" id="PTHR38136:SF2">
    <property type="entry name" value="DNA REPAIR PROTEIN"/>
    <property type="match status" value="1"/>
</dbReference>